<evidence type="ECO:0000256" key="1">
    <source>
        <dbReference type="ARBA" id="ARBA00023125"/>
    </source>
</evidence>
<keyword evidence="6" id="KW-1185">Reference proteome</keyword>
<evidence type="ECO:0000313" key="5">
    <source>
        <dbReference type="EMBL" id="KAK7535643.1"/>
    </source>
</evidence>
<feature type="region of interest" description="Disordered" evidence="3">
    <location>
        <begin position="414"/>
        <end position="444"/>
    </location>
</feature>
<evidence type="ECO:0000256" key="3">
    <source>
        <dbReference type="SAM" id="MobiDB-lite"/>
    </source>
</evidence>
<keyword evidence="1 2" id="KW-0238">DNA-binding</keyword>
<dbReference type="InterPro" id="IPR036388">
    <property type="entry name" value="WH-like_DNA-bd_sf"/>
</dbReference>
<feature type="compositionally biased region" description="Polar residues" evidence="3">
    <location>
        <begin position="172"/>
        <end position="184"/>
    </location>
</feature>
<reference evidence="5 6" key="1">
    <citation type="submission" date="2024-04" db="EMBL/GenBank/DDBJ databases">
        <title>Phyllosticta paracitricarpa is synonymous to the EU quarantine fungus P. citricarpa based on phylogenomic analyses.</title>
        <authorList>
            <consortium name="Lawrence Berkeley National Laboratory"/>
            <person name="Van Ingen-Buijs V.A."/>
            <person name="Van Westerhoven A.C."/>
            <person name="Haridas S."/>
            <person name="Skiadas P."/>
            <person name="Martin F."/>
            <person name="Groenewald J.Z."/>
            <person name="Crous P.W."/>
            <person name="Seidl M.F."/>
        </authorList>
    </citation>
    <scope>NUCLEOTIDE SEQUENCE [LARGE SCALE GENOMIC DNA]</scope>
    <source>
        <strain evidence="5 6">CBS 122670</strain>
    </source>
</reference>
<feature type="DNA-binding region" description="Fork-head" evidence="2">
    <location>
        <begin position="445"/>
        <end position="540"/>
    </location>
</feature>
<dbReference type="Gene3D" id="1.10.10.10">
    <property type="entry name" value="Winged helix-like DNA-binding domain superfamily/Winged helix DNA-binding domain"/>
    <property type="match status" value="1"/>
</dbReference>
<gene>
    <name evidence="5" type="ORF">IWX46DRAFT_583930</name>
</gene>
<name>A0ABR1LKC2_9PEZI</name>
<proteinExistence type="predicted"/>
<feature type="domain" description="Fork-head" evidence="4">
    <location>
        <begin position="445"/>
        <end position="540"/>
    </location>
</feature>
<accession>A0ABR1LKC2</accession>
<dbReference type="InterPro" id="IPR001766">
    <property type="entry name" value="Fork_head_dom"/>
</dbReference>
<feature type="region of interest" description="Disordered" evidence="3">
    <location>
        <begin position="284"/>
        <end position="325"/>
    </location>
</feature>
<dbReference type="Proteomes" id="UP001365128">
    <property type="component" value="Unassembled WGS sequence"/>
</dbReference>
<feature type="region of interest" description="Disordered" evidence="3">
    <location>
        <begin position="148"/>
        <end position="188"/>
    </location>
</feature>
<protein>
    <recommendedName>
        <fullName evidence="4">Fork-head domain-containing protein</fullName>
    </recommendedName>
</protein>
<sequence>MSNISGMATQVNLAALLKQDLTALTRMGELQGKFMKAWISVMGKAAQPKYYGTGPDAIENFLKNSKENKSVFPGLPSSVILKADLPSIREFLKEDAVCELLVHEPEVFLVTFPSGHTLAMVNNEADLASCKPSDDTIPESSTTIDQAVTNETEDVSPEPVEQTPISEPEPMDSSNIQSSASKDQPSGGADLTVEAVVANDESFAFDVEFHTGLTPAQEEFFFLCPELETSILESEVHAALEDIDQSLTPPHQGSDDIIHQTSTPLHDVTDSNDQIIIPSVESDDSENFNGIAVEDSAPAPTVTASDDFDSSPDSHASSVDALEPAPYATPASSFTGSADNDGAACSMVASASTATPSDNMDSLSNSDGAVPSTPKLIPYATPVTHAELSSNINSLLKAVFSTPGPNRFATPSDDFDAVTEGNETVPATPTPAPRPSPMGNRNGGLPSYGDMAKEAFYNYRAPDRPADMIKFDQIYQYAEENYPAIKEKGESYKSGFRHAVPKAFVKIPNERKPDSSLWWTLDLVNFPGDNSARNRRKRRNADSVPPETPSKRPRKKSKAQDDVQLSNDQLVYGVQNVHQPVLGQQQGFFLPQQGGQQTHQQRARQQFQPARVHFLPQHSQQHSQLFHSQQAQQPAQQQLQSYQTHVNPQVQQYIDMKTHELAQQAVAQKCVQRIVEGHHASDIEQGLWYQTARMGANQKILAGLGALP</sequence>
<comment type="subcellular location">
    <subcellularLocation>
        <location evidence="2">Nucleus</location>
    </subcellularLocation>
</comment>
<organism evidence="5 6">
    <name type="scientific">Phyllosticta citricarpa</name>
    <dbReference type="NCBI Taxonomy" id="55181"/>
    <lineage>
        <taxon>Eukaryota</taxon>
        <taxon>Fungi</taxon>
        <taxon>Dikarya</taxon>
        <taxon>Ascomycota</taxon>
        <taxon>Pezizomycotina</taxon>
        <taxon>Dothideomycetes</taxon>
        <taxon>Dothideomycetes incertae sedis</taxon>
        <taxon>Botryosphaeriales</taxon>
        <taxon>Phyllostictaceae</taxon>
        <taxon>Phyllosticta</taxon>
    </lineage>
</organism>
<comment type="caution">
    <text evidence="5">The sequence shown here is derived from an EMBL/GenBank/DDBJ whole genome shotgun (WGS) entry which is preliminary data.</text>
</comment>
<evidence type="ECO:0000256" key="2">
    <source>
        <dbReference type="PROSITE-ProRule" id="PRU00089"/>
    </source>
</evidence>
<dbReference type="EMBL" id="JBBPDW010000038">
    <property type="protein sequence ID" value="KAK7535643.1"/>
    <property type="molecule type" value="Genomic_DNA"/>
</dbReference>
<evidence type="ECO:0000313" key="6">
    <source>
        <dbReference type="Proteomes" id="UP001365128"/>
    </source>
</evidence>
<feature type="region of interest" description="Disordered" evidence="3">
    <location>
        <begin position="528"/>
        <end position="562"/>
    </location>
</feature>
<keyword evidence="2" id="KW-0539">Nucleus</keyword>
<evidence type="ECO:0000259" key="4">
    <source>
        <dbReference type="PROSITE" id="PS50039"/>
    </source>
</evidence>
<dbReference type="PROSITE" id="PS50039">
    <property type="entry name" value="FORK_HEAD_3"/>
    <property type="match status" value="1"/>
</dbReference>